<dbReference type="Proteomes" id="UP000649799">
    <property type="component" value="Unassembled WGS sequence"/>
</dbReference>
<dbReference type="PANTHER" id="PTHR38339:SF1">
    <property type="entry name" value="TRANSGLUTAMINASE-LIKE DOMAIN-CONTAINING PROTEIN"/>
    <property type="match status" value="1"/>
</dbReference>
<organism evidence="2 3">
    <name type="scientific">Cyclobacterium plantarum</name>
    <dbReference type="NCBI Taxonomy" id="2716263"/>
    <lineage>
        <taxon>Bacteria</taxon>
        <taxon>Pseudomonadati</taxon>
        <taxon>Bacteroidota</taxon>
        <taxon>Cytophagia</taxon>
        <taxon>Cytophagales</taxon>
        <taxon>Cyclobacteriaceae</taxon>
        <taxon>Cyclobacterium</taxon>
    </lineage>
</organism>
<dbReference type="PROSITE" id="PS51257">
    <property type="entry name" value="PROKAR_LIPOPROTEIN"/>
    <property type="match status" value="1"/>
</dbReference>
<keyword evidence="3" id="KW-1185">Reference proteome</keyword>
<dbReference type="InterPro" id="IPR002931">
    <property type="entry name" value="Transglutaminase-like"/>
</dbReference>
<dbReference type="PANTHER" id="PTHR38339">
    <property type="entry name" value="TRANSGLUTAMINASE DOMAIN PROTEIN"/>
    <property type="match status" value="1"/>
</dbReference>
<feature type="domain" description="Transglutaminase-like" evidence="1">
    <location>
        <begin position="332"/>
        <end position="397"/>
    </location>
</feature>
<dbReference type="Pfam" id="PF01841">
    <property type="entry name" value="Transglut_core"/>
    <property type="match status" value="1"/>
</dbReference>
<sequence length="463" mass="52393">MKINPYHYRIINTACLFSQKLLILGLILFYGCQPNEKKENAQQENKVVSRPKVDIADIEKGIKAYIDSKTEENDGFFIVKDGDKLLRLKLVRVHTEYLSNLGPKSHFACVDLADANGDVYDVDFFMEGDPGAMDVTATSVHKLNGKPFYSWKQKEDKTWYKLPIEEATNELLGVIEGEDQFVFNYQATLPILEEAAEMWIPIALSDAFQQVELVTTDIPGIHRMIEDKVNLNQILYMKLGPEHSGQKVRLVYKVNRKEKGPYTAQEEVADRYLASNRLMPVDRRFREIAMEAIGEKNKDSQLMQARAIYDYIIDNMRYAKSGEYGKGDAVYACDAKTGNCTEFHSLFISLARSVGIPARFSIGAAIPSDRNEGGIDGYHCWAEFFAEGKWWPVDISEGNKYTALATYYFGRHPANRIEFSRGRDLELNPGPASGPINFLAYPLLEIDGKSAVAQTTFTFSRSN</sequence>
<accession>A0ABX0HBF8</accession>
<dbReference type="SMART" id="SM00460">
    <property type="entry name" value="TGc"/>
    <property type="match status" value="1"/>
</dbReference>
<name>A0ABX0HBF8_9BACT</name>
<dbReference type="SUPFAM" id="SSF54001">
    <property type="entry name" value="Cysteine proteinases"/>
    <property type="match status" value="1"/>
</dbReference>
<dbReference type="Gene3D" id="3.10.620.30">
    <property type="match status" value="1"/>
</dbReference>
<evidence type="ECO:0000313" key="2">
    <source>
        <dbReference type="EMBL" id="NHE58253.1"/>
    </source>
</evidence>
<gene>
    <name evidence="2" type="ORF">G9Q97_15690</name>
</gene>
<dbReference type="EMBL" id="JAANYN010000006">
    <property type="protein sequence ID" value="NHE58253.1"/>
    <property type="molecule type" value="Genomic_DNA"/>
</dbReference>
<dbReference type="RefSeq" id="WP_166148448.1">
    <property type="nucleotide sequence ID" value="NZ_JAANYN010000006.1"/>
</dbReference>
<evidence type="ECO:0000259" key="1">
    <source>
        <dbReference type="SMART" id="SM00460"/>
    </source>
</evidence>
<reference evidence="2 3" key="1">
    <citation type="submission" date="2020-03" db="EMBL/GenBank/DDBJ databases">
        <title>Cyclobacterium plantarum sp. nov., a marine bacterium isolated from a coastal-marine wetland.</title>
        <authorList>
            <person name="Sanchez-Porro C."/>
            <person name="Ventosa A."/>
            <person name="Amoozegar M."/>
        </authorList>
    </citation>
    <scope>NUCLEOTIDE SEQUENCE [LARGE SCALE GENOMIC DNA]</scope>
    <source>
        <strain evidence="2 3">GBPx2</strain>
    </source>
</reference>
<dbReference type="InterPro" id="IPR038765">
    <property type="entry name" value="Papain-like_cys_pep_sf"/>
</dbReference>
<proteinExistence type="predicted"/>
<evidence type="ECO:0000313" key="3">
    <source>
        <dbReference type="Proteomes" id="UP000649799"/>
    </source>
</evidence>
<protein>
    <submittedName>
        <fullName evidence="2">Transglutaminase domain-containing protein</fullName>
    </submittedName>
</protein>
<comment type="caution">
    <text evidence="2">The sequence shown here is derived from an EMBL/GenBank/DDBJ whole genome shotgun (WGS) entry which is preliminary data.</text>
</comment>